<dbReference type="Proteomes" id="UP000317178">
    <property type="component" value="Chromosome"/>
</dbReference>
<keyword evidence="2" id="KW-1185">Reference proteome</keyword>
<dbReference type="KEGG" id="plon:Pla110_42160"/>
<accession>A0A518CTA8</accession>
<dbReference type="InterPro" id="IPR014056">
    <property type="entry name" value="TypeIITA-like_toxin_pred"/>
</dbReference>
<dbReference type="AlphaFoldDB" id="A0A518CTA8"/>
<reference evidence="1 2" key="1">
    <citation type="submission" date="2019-02" db="EMBL/GenBank/DDBJ databases">
        <title>Deep-cultivation of Planctomycetes and their phenomic and genomic characterization uncovers novel biology.</title>
        <authorList>
            <person name="Wiegand S."/>
            <person name="Jogler M."/>
            <person name="Boedeker C."/>
            <person name="Pinto D."/>
            <person name="Vollmers J."/>
            <person name="Rivas-Marin E."/>
            <person name="Kohn T."/>
            <person name="Peeters S.H."/>
            <person name="Heuer A."/>
            <person name="Rast P."/>
            <person name="Oberbeckmann S."/>
            <person name="Bunk B."/>
            <person name="Jeske O."/>
            <person name="Meyerdierks A."/>
            <person name="Storesund J.E."/>
            <person name="Kallscheuer N."/>
            <person name="Luecker S."/>
            <person name="Lage O.M."/>
            <person name="Pohl T."/>
            <person name="Merkel B.J."/>
            <person name="Hornburger P."/>
            <person name="Mueller R.-W."/>
            <person name="Bruemmer F."/>
            <person name="Labrenz M."/>
            <person name="Spormann A.M."/>
            <person name="Op den Camp H."/>
            <person name="Overmann J."/>
            <person name="Amann R."/>
            <person name="Jetten M.S.M."/>
            <person name="Mascher T."/>
            <person name="Medema M.H."/>
            <person name="Devos D.P."/>
            <person name="Kaster A.-K."/>
            <person name="Ovreas L."/>
            <person name="Rohde M."/>
            <person name="Galperin M.Y."/>
            <person name="Jogler C."/>
        </authorList>
    </citation>
    <scope>NUCLEOTIDE SEQUENCE [LARGE SCALE GENOMIC DNA]</scope>
    <source>
        <strain evidence="1 2">Pla110</strain>
    </source>
</reference>
<dbReference type="NCBIfam" id="TIGR02683">
    <property type="entry name" value="upstrm_HI1419"/>
    <property type="match status" value="1"/>
</dbReference>
<gene>
    <name evidence="1" type="ORF">Pla110_42160</name>
</gene>
<name>A0A518CTA8_9PLAN</name>
<protein>
    <recommendedName>
        <fullName evidence="3">Addiction module killer protein</fullName>
    </recommendedName>
</protein>
<evidence type="ECO:0000313" key="1">
    <source>
        <dbReference type="EMBL" id="QDU82459.1"/>
    </source>
</evidence>
<sequence>MELGNLGDQKSVGGGVWERRLNFEKGYRIYYAKDGEDLVLLLCGGPKSRQHSDIEEAKRYWKDFKQRKAKMKAAEKAKLNTQLKKKSKRNK</sequence>
<organism evidence="1 2">
    <name type="scientific">Polystyrenella longa</name>
    <dbReference type="NCBI Taxonomy" id="2528007"/>
    <lineage>
        <taxon>Bacteria</taxon>
        <taxon>Pseudomonadati</taxon>
        <taxon>Planctomycetota</taxon>
        <taxon>Planctomycetia</taxon>
        <taxon>Planctomycetales</taxon>
        <taxon>Planctomycetaceae</taxon>
        <taxon>Polystyrenella</taxon>
    </lineage>
</organism>
<dbReference type="PANTHER" id="PTHR41791:SF1">
    <property type="entry name" value="SSL7039 PROTEIN"/>
    <property type="match status" value="1"/>
</dbReference>
<evidence type="ECO:0000313" key="2">
    <source>
        <dbReference type="Proteomes" id="UP000317178"/>
    </source>
</evidence>
<proteinExistence type="predicted"/>
<dbReference type="EMBL" id="CP036281">
    <property type="protein sequence ID" value="QDU82459.1"/>
    <property type="molecule type" value="Genomic_DNA"/>
</dbReference>
<dbReference type="PANTHER" id="PTHR41791">
    <property type="entry name" value="SSL7039 PROTEIN"/>
    <property type="match status" value="1"/>
</dbReference>
<evidence type="ECO:0008006" key="3">
    <source>
        <dbReference type="Google" id="ProtNLM"/>
    </source>
</evidence>